<gene>
    <name evidence="1" type="ORF">PYCCODRAFT_976884</name>
</gene>
<sequence length="199" mass="22264">MPAHRTHVQASPKPRHHAFPSDTRHVCVSFSVPAACSARSLAPPMCLPDGPELAVIKSVRGPDHGHRAPCRTTRCRRSTRPLHCLAGESYERRGWKALMDAIAVSSGVDLPLTQLKAERRSNRQLSSLTSTPDDIIAAHMDEVHRKSWKFARAYPSATEARHDSGCAHLEIGMDYLHRMYTESIIFGHVSALRRFWRGD</sequence>
<evidence type="ECO:0000313" key="2">
    <source>
        <dbReference type="Proteomes" id="UP000193067"/>
    </source>
</evidence>
<dbReference type="EMBL" id="KZ084136">
    <property type="protein sequence ID" value="OSC98612.1"/>
    <property type="molecule type" value="Genomic_DNA"/>
</dbReference>
<protein>
    <submittedName>
        <fullName evidence="1">Uncharacterized protein</fullName>
    </submittedName>
</protein>
<organism evidence="1 2">
    <name type="scientific">Trametes coccinea (strain BRFM310)</name>
    <name type="common">Pycnoporus coccineus</name>
    <dbReference type="NCBI Taxonomy" id="1353009"/>
    <lineage>
        <taxon>Eukaryota</taxon>
        <taxon>Fungi</taxon>
        <taxon>Dikarya</taxon>
        <taxon>Basidiomycota</taxon>
        <taxon>Agaricomycotina</taxon>
        <taxon>Agaricomycetes</taxon>
        <taxon>Polyporales</taxon>
        <taxon>Polyporaceae</taxon>
        <taxon>Trametes</taxon>
    </lineage>
</organism>
<reference evidence="1 2" key="1">
    <citation type="journal article" date="2015" name="Biotechnol. Biofuels">
        <title>Enhanced degradation of softwood versus hardwood by the white-rot fungus Pycnoporus coccineus.</title>
        <authorList>
            <person name="Couturier M."/>
            <person name="Navarro D."/>
            <person name="Chevret D."/>
            <person name="Henrissat B."/>
            <person name="Piumi F."/>
            <person name="Ruiz-Duenas F.J."/>
            <person name="Martinez A.T."/>
            <person name="Grigoriev I.V."/>
            <person name="Riley R."/>
            <person name="Lipzen A."/>
            <person name="Berrin J.G."/>
            <person name="Master E.R."/>
            <person name="Rosso M.N."/>
        </authorList>
    </citation>
    <scope>NUCLEOTIDE SEQUENCE [LARGE SCALE GENOMIC DNA]</scope>
    <source>
        <strain evidence="1 2">BRFM310</strain>
    </source>
</reference>
<evidence type="ECO:0000313" key="1">
    <source>
        <dbReference type="EMBL" id="OSC98612.1"/>
    </source>
</evidence>
<accession>A0A1Y2IDQ2</accession>
<name>A0A1Y2IDQ2_TRAC3</name>
<keyword evidence="2" id="KW-1185">Reference proteome</keyword>
<dbReference type="Proteomes" id="UP000193067">
    <property type="component" value="Unassembled WGS sequence"/>
</dbReference>
<proteinExistence type="predicted"/>
<dbReference type="AlphaFoldDB" id="A0A1Y2IDQ2"/>